<name>A0A4D4JFR2_9PSEU</name>
<accession>A0A4D4JFR2</accession>
<evidence type="ECO:0000313" key="1">
    <source>
        <dbReference type="EMBL" id="GDY33840.1"/>
    </source>
</evidence>
<gene>
    <name evidence="1" type="ORF">GTS_54730</name>
</gene>
<protein>
    <submittedName>
        <fullName evidence="1">Uncharacterized protein</fullName>
    </submittedName>
</protein>
<comment type="caution">
    <text evidence="1">The sequence shown here is derived from an EMBL/GenBank/DDBJ whole genome shotgun (WGS) entry which is preliminary data.</text>
</comment>
<dbReference type="Proteomes" id="UP000298860">
    <property type="component" value="Unassembled WGS sequence"/>
</dbReference>
<organism evidence="1 2">
    <name type="scientific">Gandjariella thermophila</name>
    <dbReference type="NCBI Taxonomy" id="1931992"/>
    <lineage>
        <taxon>Bacteria</taxon>
        <taxon>Bacillati</taxon>
        <taxon>Actinomycetota</taxon>
        <taxon>Actinomycetes</taxon>
        <taxon>Pseudonocardiales</taxon>
        <taxon>Pseudonocardiaceae</taxon>
        <taxon>Gandjariella</taxon>
    </lineage>
</organism>
<sequence>MADGYGVNPEALAATAKGIDDAIAELKTLGVNGSAAMGRGFSGLALRGMQVGHGGLRQAFEQFCERWSWGVRTLVQDGNQIAEDLHLSAGAYHQAEQYASGVLKDVVSDAMGNPHLTDEQVEKQSWKQVWADNPVNQTLHADYSAESYQKASDHIEQTWKTEGQDLARDAVEGPMGISKKIASATGHGQEFARAEDELFGSAPGHDGER</sequence>
<evidence type="ECO:0000313" key="2">
    <source>
        <dbReference type="Proteomes" id="UP000298860"/>
    </source>
</evidence>
<keyword evidence="2" id="KW-1185">Reference proteome</keyword>
<dbReference type="RefSeq" id="WP_137816753.1">
    <property type="nucleotide sequence ID" value="NZ_BJFL01000061.1"/>
</dbReference>
<dbReference type="AlphaFoldDB" id="A0A4D4JFR2"/>
<dbReference type="OrthoDB" id="3262422at2"/>
<proteinExistence type="predicted"/>
<reference evidence="2" key="1">
    <citation type="submission" date="2019-04" db="EMBL/GenBank/DDBJ databases">
        <title>Draft genome sequence of Pseudonocardiaceae bacterium SL3-2-4.</title>
        <authorList>
            <person name="Ningsih F."/>
            <person name="Yokota A."/>
            <person name="Sakai Y."/>
            <person name="Nanatani K."/>
            <person name="Yabe S."/>
            <person name="Oetari A."/>
            <person name="Sjamsuridzal W."/>
        </authorList>
    </citation>
    <scope>NUCLEOTIDE SEQUENCE [LARGE SCALE GENOMIC DNA]</scope>
    <source>
        <strain evidence="2">SL3-2-4</strain>
    </source>
</reference>
<dbReference type="EMBL" id="BJFL01000061">
    <property type="protein sequence ID" value="GDY33840.1"/>
    <property type="molecule type" value="Genomic_DNA"/>
</dbReference>